<dbReference type="CDD" id="cd00077">
    <property type="entry name" value="HDc"/>
    <property type="match status" value="1"/>
</dbReference>
<dbReference type="GO" id="GO:0008773">
    <property type="term" value="F:[protein-PII] uridylyltransferase activity"/>
    <property type="evidence" value="ECO:0007669"/>
    <property type="project" value="UniProtKB-EC"/>
</dbReference>
<gene>
    <name evidence="9" type="primary">glnD</name>
    <name evidence="9" type="ORF">CMUC_1092</name>
</gene>
<name>A0A6G5QGU2_9BACT</name>
<dbReference type="PROSITE" id="PS51671">
    <property type="entry name" value="ACT"/>
    <property type="match status" value="1"/>
</dbReference>
<dbReference type="SUPFAM" id="SSF109604">
    <property type="entry name" value="HD-domain/PDEase-like"/>
    <property type="match status" value="1"/>
</dbReference>
<feature type="domain" description="HD" evidence="8">
    <location>
        <begin position="423"/>
        <end position="538"/>
    </location>
</feature>
<keyword evidence="1 9" id="KW-0808">Transferase</keyword>
<dbReference type="Pfam" id="PF01966">
    <property type="entry name" value="HD"/>
    <property type="match status" value="1"/>
</dbReference>
<dbReference type="EMBL" id="CP012542">
    <property type="protein sequence ID" value="QCD44871.1"/>
    <property type="molecule type" value="Genomic_DNA"/>
</dbReference>
<protein>
    <submittedName>
        <fullName evidence="9">[protein-PII] uridylyltransferase</fullName>
        <ecNumber evidence="9">2.7.7.59</ecNumber>
    </submittedName>
</protein>
<evidence type="ECO:0000256" key="1">
    <source>
        <dbReference type="ARBA" id="ARBA00022679"/>
    </source>
</evidence>
<dbReference type="InterPro" id="IPR002912">
    <property type="entry name" value="ACT_dom"/>
</dbReference>
<dbReference type="GO" id="GO:0016787">
    <property type="term" value="F:hydrolase activity"/>
    <property type="evidence" value="ECO:0007669"/>
    <property type="project" value="UniProtKB-KW"/>
</dbReference>
<dbReference type="PROSITE" id="PS51831">
    <property type="entry name" value="HD"/>
    <property type="match status" value="1"/>
</dbReference>
<keyword evidence="3" id="KW-0677">Repeat</keyword>
<dbReference type="InterPro" id="IPR045865">
    <property type="entry name" value="ACT-like_dom_sf"/>
</dbReference>
<evidence type="ECO:0000256" key="6">
    <source>
        <dbReference type="ARBA" id="ARBA00023268"/>
    </source>
</evidence>
<evidence type="ECO:0000259" key="7">
    <source>
        <dbReference type="PROSITE" id="PS51671"/>
    </source>
</evidence>
<evidence type="ECO:0000256" key="2">
    <source>
        <dbReference type="ARBA" id="ARBA00022695"/>
    </source>
</evidence>
<sequence length="808" mass="92908">MVDLNKIFIKHFQKSQGRNFVNFLTKEIDARLENAFLQTFREFFDDFMPSFESFPVCIIANAKFAQNLISIGSELEVLIVHKNVTGYNIKPFLKSLNIAFENLNLNLSIKNGEVNELFDRYKDDIKAKSSLCVVRFICGSKGLYKRARDEINSLKEYKKDEFLKHHLKVLSPFDSVTALDQEPNIKTGFGGIDEVWRLNCIISTINSENQARLSSLYLDEKQLSQFNLNVDFLLSLRSALNLTQNSDKFIAKSVDRVTSLLQTKSKKSLDNEGVISQKMLNSMRNLGFCVRFGAVTLARNLNISLSQKRALRLKNGLYQISNTIYAPLHKTAKSLKAFLKELNDLRDIELKFDISAIFYIKRVKFSKDETDECNDEIKRIFMRKNSFGILKALLDADILGDLIKPLEHTIGLAQYDSYHKFSVDEHSVFSVKQLENIKDSFIKSLYNELCMDGKLMLKLVALLHDVGKASIGEHAVVGANIFRAYANRLGLKSEAVNIGVTLVKYHTLMSNVANREDIYSERVIFSFISKLADKQTLKLLYILTYCVINATDESLYNSYTAKLLRELYEISLLSFDDETLLDEATRRIKKESSIRRNDEFLALPKELGEKIFQIPSNLLFIKYQTSEIIALSRWANEVKQIQIDIKNEQNLSLSIISNQKVNLSLLLYELASFDLAYMEIYELFENKNFIKLEFNKTAKNSELINLQNNIKTMLLSDKKPNVARPIISKDELHYEPNHSKEYARLNINAKDQRGLMAYVMSILQTFGVSVANARIQTIKNRTRNLFLISKTDDLCYNWQKILNQLISE</sequence>
<keyword evidence="2 9" id="KW-0548">Nucleotidyltransferase</keyword>
<organism evidence="9 10">
    <name type="scientific">Campylobacter mucosalis CCUG 21559</name>
    <dbReference type="NCBI Taxonomy" id="1032067"/>
    <lineage>
        <taxon>Bacteria</taxon>
        <taxon>Pseudomonadati</taxon>
        <taxon>Campylobacterota</taxon>
        <taxon>Epsilonproteobacteria</taxon>
        <taxon>Campylobacterales</taxon>
        <taxon>Campylobacteraceae</taxon>
        <taxon>Campylobacter</taxon>
    </lineage>
</organism>
<evidence type="ECO:0000259" key="8">
    <source>
        <dbReference type="PROSITE" id="PS51831"/>
    </source>
</evidence>
<evidence type="ECO:0000313" key="10">
    <source>
        <dbReference type="Proteomes" id="UP000503264"/>
    </source>
</evidence>
<dbReference type="PANTHER" id="PTHR47320">
    <property type="entry name" value="BIFUNCTIONAL URIDYLYLTRANSFERASE/URIDYLYL-REMOVING ENZYME"/>
    <property type="match status" value="1"/>
</dbReference>
<evidence type="ECO:0000256" key="5">
    <source>
        <dbReference type="ARBA" id="ARBA00022842"/>
    </source>
</evidence>
<feature type="domain" description="ACT" evidence="7">
    <location>
        <begin position="744"/>
        <end position="808"/>
    </location>
</feature>
<proteinExistence type="predicted"/>
<dbReference type="PANTHER" id="PTHR47320:SF1">
    <property type="entry name" value="BIFUNCTIONAL URIDYLYLTRANSFERASE_URIDYLYL-REMOVING ENZYME"/>
    <property type="match status" value="1"/>
</dbReference>
<dbReference type="SUPFAM" id="SSF55021">
    <property type="entry name" value="ACT-like"/>
    <property type="match status" value="1"/>
</dbReference>
<dbReference type="Gene3D" id="1.10.3090.10">
    <property type="entry name" value="cca-adding enzyme, domain 2"/>
    <property type="match status" value="1"/>
</dbReference>
<dbReference type="Proteomes" id="UP000503264">
    <property type="component" value="Chromosome"/>
</dbReference>
<evidence type="ECO:0000313" key="9">
    <source>
        <dbReference type="EMBL" id="QCD44871.1"/>
    </source>
</evidence>
<keyword evidence="4" id="KW-0378">Hydrolase</keyword>
<evidence type="ECO:0000256" key="4">
    <source>
        <dbReference type="ARBA" id="ARBA00022801"/>
    </source>
</evidence>
<dbReference type="InterPro" id="IPR010043">
    <property type="entry name" value="UTase/UR"/>
</dbReference>
<dbReference type="RefSeq" id="WP_171993809.1">
    <property type="nucleotide sequence ID" value="NZ_CP012542.1"/>
</dbReference>
<dbReference type="InterPro" id="IPR006674">
    <property type="entry name" value="HD_domain"/>
</dbReference>
<keyword evidence="5" id="KW-0460">Magnesium</keyword>
<reference evidence="9 10" key="1">
    <citation type="submission" date="2016-07" db="EMBL/GenBank/DDBJ databases">
        <title>Comparative genomics of the Campylobacter concisus group.</title>
        <authorList>
            <person name="Miller W.G."/>
            <person name="Yee E."/>
            <person name="Chapman M.H."/>
            <person name="Huynh S."/>
            <person name="Bono J.L."/>
            <person name="On S.L.W."/>
            <person name="StLeger J."/>
            <person name="Foster G."/>
            <person name="Parker C.T."/>
        </authorList>
    </citation>
    <scope>NUCLEOTIDE SEQUENCE [LARGE SCALE GENOMIC DNA]</scope>
    <source>
        <strain evidence="9 10">CCUG 21559</strain>
    </source>
</reference>
<dbReference type="InterPro" id="IPR003607">
    <property type="entry name" value="HD/PDEase_dom"/>
</dbReference>
<keyword evidence="10" id="KW-1185">Reference proteome</keyword>
<dbReference type="AlphaFoldDB" id="A0A6G5QGU2"/>
<keyword evidence="6" id="KW-0511">Multifunctional enzyme</keyword>
<evidence type="ECO:0000256" key="3">
    <source>
        <dbReference type="ARBA" id="ARBA00022737"/>
    </source>
</evidence>
<accession>A0A6G5QGU2</accession>
<dbReference type="EC" id="2.7.7.59" evidence="9"/>